<comment type="similarity">
    <text evidence="2 6">Belongs to the RdgC family.</text>
</comment>
<evidence type="ECO:0000256" key="6">
    <source>
        <dbReference type="HAMAP-Rule" id="MF_00194"/>
    </source>
</evidence>
<name>W0SC14_9PROT</name>
<keyword evidence="7" id="KW-0378">Hydrolase</keyword>
<dbReference type="GO" id="GO:0003690">
    <property type="term" value="F:double-stranded DNA binding"/>
    <property type="evidence" value="ECO:0007669"/>
    <property type="project" value="TreeGrafter"/>
</dbReference>
<dbReference type="HAMAP" id="MF_00194">
    <property type="entry name" value="RdgC"/>
    <property type="match status" value="1"/>
</dbReference>
<dbReference type="KEGG" id="shd:SUTH_00958"/>
<dbReference type="InterPro" id="IPR007476">
    <property type="entry name" value="RdgC"/>
</dbReference>
<dbReference type="GO" id="GO:0000018">
    <property type="term" value="P:regulation of DNA recombination"/>
    <property type="evidence" value="ECO:0007669"/>
    <property type="project" value="TreeGrafter"/>
</dbReference>
<dbReference type="RefSeq" id="WP_041097500.1">
    <property type="nucleotide sequence ID" value="NZ_AP012547.1"/>
</dbReference>
<dbReference type="NCBIfam" id="NF001464">
    <property type="entry name" value="PRK00321.1-5"/>
    <property type="match status" value="1"/>
</dbReference>
<evidence type="ECO:0000256" key="5">
    <source>
        <dbReference type="ARBA" id="ARBA00023172"/>
    </source>
</evidence>
<comment type="function">
    <text evidence="6">May be involved in recombination.</text>
</comment>
<keyword evidence="7" id="KW-0269">Exonuclease</keyword>
<dbReference type="EMBL" id="AP012547">
    <property type="protein sequence ID" value="BAO28764.1"/>
    <property type="molecule type" value="Genomic_DNA"/>
</dbReference>
<keyword evidence="4 6" id="KW-0963">Cytoplasm</keyword>
<dbReference type="PANTHER" id="PTHR38103:SF1">
    <property type="entry name" value="RECOMBINATION-ASSOCIATED PROTEIN RDGC"/>
    <property type="match status" value="1"/>
</dbReference>
<comment type="subcellular location">
    <subcellularLocation>
        <location evidence="1 6">Cytoplasm</location>
        <location evidence="1 6">Nucleoid</location>
    </subcellularLocation>
</comment>
<dbReference type="OrthoDB" id="5290530at2"/>
<keyword evidence="7" id="KW-0540">Nuclease</keyword>
<dbReference type="HOGENOM" id="CLU_052038_1_1_4"/>
<dbReference type="AlphaFoldDB" id="W0SC14"/>
<gene>
    <name evidence="6" type="primary">rdgC</name>
    <name evidence="7" type="ORF">SUTH_00958</name>
</gene>
<keyword evidence="8" id="KW-1185">Reference proteome</keyword>
<evidence type="ECO:0000256" key="3">
    <source>
        <dbReference type="ARBA" id="ARBA00022296"/>
    </source>
</evidence>
<protein>
    <recommendedName>
        <fullName evidence="3 6">Recombination-associated protein RdgC</fullName>
    </recommendedName>
</protein>
<evidence type="ECO:0000313" key="7">
    <source>
        <dbReference type="EMBL" id="BAO28764.1"/>
    </source>
</evidence>
<dbReference type="STRING" id="1223802.SUTH_00958"/>
<proteinExistence type="inferred from homology"/>
<keyword evidence="5 6" id="KW-0233">DNA recombination</keyword>
<dbReference type="Proteomes" id="UP000031637">
    <property type="component" value="Chromosome"/>
</dbReference>
<accession>W0SC14</accession>
<evidence type="ECO:0000256" key="1">
    <source>
        <dbReference type="ARBA" id="ARBA00004453"/>
    </source>
</evidence>
<sequence length="299" mass="33227">MWFRNLQIFRLTPEWAYSTDALSDALQKGLFHGCGASDRVARGWVPPRGEPGDLVFSVEHQQLIALGVEQKLLPASVVRQYAQAKLAEIEAAQGYKPGRKQTREVIDQIEAELLPRAFVKRGLTYVWIDPVNRWLLVDASSSARADEVMEHLKLSLGELPVTLIKTQLAPATAMTQWLAAGHAPGSFTVDRDCELCAAVEERAAVRYVRHNLDSDEVRSHIAGGKSATRLALTWNDRASFVLTEQLQIKRLAFLDLLKEDAERQAENADDLFAANFTLMCGELAQLLQHLVEVLGGEGE</sequence>
<evidence type="ECO:0000256" key="2">
    <source>
        <dbReference type="ARBA" id="ARBA00008657"/>
    </source>
</evidence>
<dbReference type="Pfam" id="PF04381">
    <property type="entry name" value="RdgC"/>
    <property type="match status" value="1"/>
</dbReference>
<dbReference type="GO" id="GO:0005737">
    <property type="term" value="C:cytoplasm"/>
    <property type="evidence" value="ECO:0007669"/>
    <property type="project" value="UniProtKB-UniRule"/>
</dbReference>
<dbReference type="GO" id="GO:0006310">
    <property type="term" value="P:DNA recombination"/>
    <property type="evidence" value="ECO:0007669"/>
    <property type="project" value="UniProtKB-UniRule"/>
</dbReference>
<organism evidence="7 8">
    <name type="scientific">Sulfuritalea hydrogenivorans sk43H</name>
    <dbReference type="NCBI Taxonomy" id="1223802"/>
    <lineage>
        <taxon>Bacteria</taxon>
        <taxon>Pseudomonadati</taxon>
        <taxon>Pseudomonadota</taxon>
        <taxon>Betaproteobacteria</taxon>
        <taxon>Nitrosomonadales</taxon>
        <taxon>Sterolibacteriaceae</taxon>
        <taxon>Sulfuritalea</taxon>
    </lineage>
</organism>
<dbReference type="GO" id="GO:0004527">
    <property type="term" value="F:exonuclease activity"/>
    <property type="evidence" value="ECO:0007669"/>
    <property type="project" value="UniProtKB-KW"/>
</dbReference>
<dbReference type="NCBIfam" id="NF001463">
    <property type="entry name" value="PRK00321.1-4"/>
    <property type="match status" value="1"/>
</dbReference>
<reference evidence="7 8" key="1">
    <citation type="journal article" date="2014" name="Syst. Appl. Microbiol.">
        <title>Complete genomes of freshwater sulfur oxidizers Sulfuricella denitrificans skB26 and Sulfuritalea hydrogenivorans sk43H: genetic insights into the sulfur oxidation pathway of betaproteobacteria.</title>
        <authorList>
            <person name="Watanabe T."/>
            <person name="Kojima H."/>
            <person name="Fukui M."/>
        </authorList>
    </citation>
    <scope>NUCLEOTIDE SEQUENCE [LARGE SCALE GENOMIC DNA]</scope>
    <source>
        <strain evidence="7">DSM22779</strain>
    </source>
</reference>
<dbReference type="GO" id="GO:0043590">
    <property type="term" value="C:bacterial nucleoid"/>
    <property type="evidence" value="ECO:0007669"/>
    <property type="project" value="TreeGrafter"/>
</dbReference>
<evidence type="ECO:0000256" key="4">
    <source>
        <dbReference type="ARBA" id="ARBA00022490"/>
    </source>
</evidence>
<evidence type="ECO:0000313" key="8">
    <source>
        <dbReference type="Proteomes" id="UP000031637"/>
    </source>
</evidence>
<dbReference type="PANTHER" id="PTHR38103">
    <property type="entry name" value="RECOMBINATION-ASSOCIATED PROTEIN RDGC"/>
    <property type="match status" value="1"/>
</dbReference>